<feature type="transmembrane region" description="Helical" evidence="8">
    <location>
        <begin position="21"/>
        <end position="39"/>
    </location>
</feature>
<keyword evidence="3" id="KW-0813">Transport</keyword>
<dbReference type="PANTHER" id="PTHR30294:SF45">
    <property type="entry name" value="LINEARMYCIN RESISTANCE PERMEASE PROTEIN LNRN"/>
    <property type="match status" value="1"/>
</dbReference>
<feature type="transmembrane region" description="Helical" evidence="8">
    <location>
        <begin position="298"/>
        <end position="314"/>
    </location>
</feature>
<comment type="similarity">
    <text evidence="2">Belongs to the ABC-2 integral membrane protein family.</text>
</comment>
<evidence type="ECO:0000256" key="3">
    <source>
        <dbReference type="ARBA" id="ARBA00022448"/>
    </source>
</evidence>
<dbReference type="Pfam" id="PF12698">
    <property type="entry name" value="ABC2_membrane_3"/>
    <property type="match status" value="1"/>
</dbReference>
<dbReference type="AlphaFoldDB" id="A0A0T6BK42"/>
<keyword evidence="13" id="KW-1185">Reference proteome</keyword>
<evidence type="ECO:0000313" key="12">
    <source>
        <dbReference type="Proteomes" id="UP000036168"/>
    </source>
</evidence>
<comment type="caution">
    <text evidence="10">The sequence shown here is derived from an EMBL/GenBank/DDBJ whole genome shotgun (WGS) entry which is preliminary data.</text>
</comment>
<keyword evidence="7 8" id="KW-0472">Membrane</keyword>
<dbReference type="InterPro" id="IPR047817">
    <property type="entry name" value="ABC2_TM_bact-type"/>
</dbReference>
<evidence type="ECO:0000256" key="5">
    <source>
        <dbReference type="ARBA" id="ARBA00022692"/>
    </source>
</evidence>
<evidence type="ECO:0000256" key="7">
    <source>
        <dbReference type="ARBA" id="ARBA00023136"/>
    </source>
</evidence>
<dbReference type="STRING" id="1664069.BGLY_4408"/>
<dbReference type="OrthoDB" id="266913at2"/>
<gene>
    <name evidence="10" type="ORF">AB447_206350</name>
    <name evidence="11" type="ORF">P8828_03340</name>
</gene>
<reference evidence="10" key="2">
    <citation type="submission" date="2015-10" db="EMBL/GenBank/DDBJ databases">
        <authorList>
            <person name="Gilbert D.G."/>
        </authorList>
    </citation>
    <scope>NUCLEOTIDE SEQUENCE</scope>
    <source>
        <strain evidence="10">GO-13</strain>
    </source>
</reference>
<comment type="subcellular location">
    <subcellularLocation>
        <location evidence="1">Cell membrane</location>
        <topology evidence="1">Multi-pass membrane protein</topology>
    </subcellularLocation>
</comment>
<evidence type="ECO:0000313" key="13">
    <source>
        <dbReference type="Proteomes" id="UP001341297"/>
    </source>
</evidence>
<dbReference type="Gene3D" id="3.40.1710.10">
    <property type="entry name" value="abc type-2 transporter like domain"/>
    <property type="match status" value="1"/>
</dbReference>
<accession>A0A0T6BK42</accession>
<feature type="transmembrane region" description="Helical" evidence="8">
    <location>
        <begin position="349"/>
        <end position="369"/>
    </location>
</feature>
<evidence type="ECO:0000256" key="4">
    <source>
        <dbReference type="ARBA" id="ARBA00022475"/>
    </source>
</evidence>
<evidence type="ECO:0000256" key="8">
    <source>
        <dbReference type="SAM" id="Phobius"/>
    </source>
</evidence>
<feature type="transmembrane region" description="Helical" evidence="8">
    <location>
        <begin position="227"/>
        <end position="250"/>
    </location>
</feature>
<dbReference type="GO" id="GO:0005886">
    <property type="term" value="C:plasma membrane"/>
    <property type="evidence" value="ECO:0007669"/>
    <property type="project" value="UniProtKB-SubCell"/>
</dbReference>
<feature type="domain" description="ABC transmembrane type-2" evidence="9">
    <location>
        <begin position="151"/>
        <end position="374"/>
    </location>
</feature>
<protein>
    <submittedName>
        <fullName evidence="10">ABC transporter permease</fullName>
    </submittedName>
</protein>
<feature type="transmembrane region" description="Helical" evidence="8">
    <location>
        <begin position="262"/>
        <end position="286"/>
    </location>
</feature>
<proteinExistence type="inferred from homology"/>
<keyword evidence="5 8" id="KW-0812">Transmembrane</keyword>
<evidence type="ECO:0000313" key="11">
    <source>
        <dbReference type="EMBL" id="MEC0483886.1"/>
    </source>
</evidence>
<evidence type="ECO:0000259" key="9">
    <source>
        <dbReference type="PROSITE" id="PS51012"/>
    </source>
</evidence>
<evidence type="ECO:0000256" key="2">
    <source>
        <dbReference type="ARBA" id="ARBA00007783"/>
    </source>
</evidence>
<dbReference type="GO" id="GO:0140359">
    <property type="term" value="F:ABC-type transporter activity"/>
    <property type="evidence" value="ECO:0007669"/>
    <property type="project" value="InterPro"/>
</dbReference>
<reference evidence="10 12" key="1">
    <citation type="journal article" date="2015" name="Int. J. Syst. Evol. Microbiol.">
        <title>Bacillus glycinifermentans sp. nov., isolated from fermented soybean paste.</title>
        <authorList>
            <person name="Kim S.J."/>
            <person name="Dunlap C.A."/>
            <person name="Kwon S.W."/>
            <person name="Rooney A.P."/>
        </authorList>
    </citation>
    <scope>NUCLEOTIDE SEQUENCE [LARGE SCALE GENOMIC DNA]</scope>
    <source>
        <strain evidence="10 12">GO-13</strain>
    </source>
</reference>
<dbReference type="Proteomes" id="UP000036168">
    <property type="component" value="Unassembled WGS sequence"/>
</dbReference>
<dbReference type="RefSeq" id="WP_048352781.1">
    <property type="nucleotide sequence ID" value="NZ_CP023481.1"/>
</dbReference>
<evidence type="ECO:0000313" key="10">
    <source>
        <dbReference type="EMBL" id="KRT90199.1"/>
    </source>
</evidence>
<dbReference type="EMBL" id="JARRTL010000006">
    <property type="protein sequence ID" value="MEC0483886.1"/>
    <property type="molecule type" value="Genomic_DNA"/>
</dbReference>
<keyword evidence="6 8" id="KW-1133">Transmembrane helix</keyword>
<keyword evidence="4" id="KW-1003">Cell membrane</keyword>
<sequence>MKEMLWLVKNSLNVTFKNKKNIFLFMCLPLLGIFVALMTQGSTDKTDLNVGIVNHEKSQITADTAAFLKGLDNVKVSAVSSSEAAEKIASGTLDCAITFDKGFTDSVLDGKPGHIGISSVKGAEVTGFVKSYLYHYIDNIAVMGKSAQGDSQTFEKIYKNYQNSSVTLKTHTLDDASKNNRMTYQTVGFLLMAMLFSAGNLSEILVKEKENRTYFRLLTTPITARQYVFSNITVSLFVMIFQTLFTLFMMKNVFHIDPGIPFWQMAVVLLIFTLSAIGLALITVVFSNSSKGAGALQNLIFMPTIMLSGCFWPVEIMPPFAQRISEFLPQRWVLDTLTKLQDGQQFQSLYLNILILFGFAAAFFLIVIYKFSRNNDARNFV</sequence>
<reference evidence="11 13" key="3">
    <citation type="submission" date="2023-03" db="EMBL/GenBank/DDBJ databases">
        <title>Agriculturally important microbes genome sequencing.</title>
        <authorList>
            <person name="Dunlap C."/>
        </authorList>
    </citation>
    <scope>NUCLEOTIDE SEQUENCE [LARGE SCALE GENOMIC DNA]</scope>
    <source>
        <strain evidence="11 13">CBP-3203</strain>
    </source>
</reference>
<dbReference type="InterPro" id="IPR051449">
    <property type="entry name" value="ABC-2_transporter_component"/>
</dbReference>
<dbReference type="EMBL" id="LECW02000045">
    <property type="protein sequence ID" value="KRT90199.1"/>
    <property type="molecule type" value="Genomic_DNA"/>
</dbReference>
<dbReference type="PROSITE" id="PS51012">
    <property type="entry name" value="ABC_TM2"/>
    <property type="match status" value="1"/>
</dbReference>
<organism evidence="10 12">
    <name type="scientific">Bacillus glycinifermentans</name>
    <dbReference type="NCBI Taxonomy" id="1664069"/>
    <lineage>
        <taxon>Bacteria</taxon>
        <taxon>Bacillati</taxon>
        <taxon>Bacillota</taxon>
        <taxon>Bacilli</taxon>
        <taxon>Bacillales</taxon>
        <taxon>Bacillaceae</taxon>
        <taxon>Bacillus</taxon>
    </lineage>
</organism>
<dbReference type="PANTHER" id="PTHR30294">
    <property type="entry name" value="MEMBRANE COMPONENT OF ABC TRANSPORTER YHHJ-RELATED"/>
    <property type="match status" value="1"/>
</dbReference>
<name>A0A0T6BK42_9BACI</name>
<evidence type="ECO:0000256" key="6">
    <source>
        <dbReference type="ARBA" id="ARBA00022989"/>
    </source>
</evidence>
<dbReference type="Proteomes" id="UP001341297">
    <property type="component" value="Unassembled WGS sequence"/>
</dbReference>
<dbReference type="InterPro" id="IPR013525">
    <property type="entry name" value="ABC2_TM"/>
</dbReference>
<feature type="transmembrane region" description="Helical" evidence="8">
    <location>
        <begin position="187"/>
        <end position="206"/>
    </location>
</feature>
<evidence type="ECO:0000256" key="1">
    <source>
        <dbReference type="ARBA" id="ARBA00004651"/>
    </source>
</evidence>